<protein>
    <submittedName>
        <fullName evidence="2">Heme/copper-type cytochrome/quinol oxidase, subunit 3</fullName>
    </submittedName>
</protein>
<evidence type="ECO:0000313" key="3">
    <source>
        <dbReference type="Proteomes" id="UP000008975"/>
    </source>
</evidence>
<keyword evidence="1" id="KW-0812">Transmembrane</keyword>
<dbReference type="Proteomes" id="UP000008975">
    <property type="component" value="Chromosome"/>
</dbReference>
<dbReference type="KEGG" id="mts:MTES_0734"/>
<evidence type="ECO:0000256" key="1">
    <source>
        <dbReference type="SAM" id="Phobius"/>
    </source>
</evidence>
<keyword evidence="1" id="KW-0472">Membrane</keyword>
<evidence type="ECO:0000313" key="2">
    <source>
        <dbReference type="EMBL" id="BAJ73698.1"/>
    </source>
</evidence>
<accession>E8ND59</accession>
<sequence>MDVAAPDPVNAPRRDVAAASQVLREGREAARRRERRRLIGAWLLIAALVGLSIPGLVVYFSGHG</sequence>
<organism evidence="2 3">
    <name type="scientific">Microbacterium testaceum (strain StLB037)</name>
    <dbReference type="NCBI Taxonomy" id="979556"/>
    <lineage>
        <taxon>Bacteria</taxon>
        <taxon>Bacillati</taxon>
        <taxon>Actinomycetota</taxon>
        <taxon>Actinomycetes</taxon>
        <taxon>Micrococcales</taxon>
        <taxon>Microbacteriaceae</taxon>
        <taxon>Microbacterium</taxon>
    </lineage>
</organism>
<dbReference type="RefSeq" id="WP_013583825.1">
    <property type="nucleotide sequence ID" value="NC_015125.1"/>
</dbReference>
<dbReference type="EMBL" id="AP012052">
    <property type="protein sequence ID" value="BAJ73698.1"/>
    <property type="molecule type" value="Genomic_DNA"/>
</dbReference>
<proteinExistence type="predicted"/>
<dbReference type="HOGENOM" id="CLU_2862862_0_0_11"/>
<dbReference type="STRING" id="979556.MTES_0734"/>
<feature type="transmembrane region" description="Helical" evidence="1">
    <location>
        <begin position="41"/>
        <end position="61"/>
    </location>
</feature>
<reference key="2">
    <citation type="submission" date="2011-02" db="EMBL/GenBank/DDBJ databases">
        <title>Genome sequence of Microbacterium testaceum StLB037.</title>
        <authorList>
            <person name="Morohoshi T."/>
            <person name="Wang W.Z."/>
            <person name="Someya N."/>
            <person name="Ikeda T."/>
        </authorList>
    </citation>
    <scope>NUCLEOTIDE SEQUENCE</scope>
    <source>
        <strain>StLB037</strain>
    </source>
</reference>
<dbReference type="AlphaFoldDB" id="E8ND59"/>
<keyword evidence="1" id="KW-1133">Transmembrane helix</keyword>
<reference evidence="2 3" key="1">
    <citation type="journal article" date="2011" name="J. Bacteriol.">
        <title>Genome sequence of Microbacterium testaceum StLB037, an N-acylhomoserine lactone-degrading bacterium isolated from potato leaves.</title>
        <authorList>
            <person name="Morohoshi T."/>
            <person name="Wang W.-Z."/>
            <person name="Someya N."/>
            <person name="Ikeda T."/>
        </authorList>
    </citation>
    <scope>NUCLEOTIDE SEQUENCE [LARGE SCALE GENOMIC DNA]</scope>
    <source>
        <strain evidence="2 3">StLB037</strain>
    </source>
</reference>
<gene>
    <name evidence="2" type="ordered locus">MTES_0734</name>
</gene>
<name>E8ND59_MICTS</name>